<keyword evidence="3" id="KW-0658">Purine biosynthesis</keyword>
<dbReference type="PANTHER" id="PTHR42706:SF1">
    <property type="entry name" value="FORMYLTETRAHYDROFOLATE DEFORMYLASE 2, MITOCHONDRIAL"/>
    <property type="match status" value="1"/>
</dbReference>
<evidence type="ECO:0000256" key="4">
    <source>
        <dbReference type="NCBIfam" id="TIGR00655"/>
    </source>
</evidence>
<dbReference type="Proteomes" id="UP001560573">
    <property type="component" value="Unassembled WGS sequence"/>
</dbReference>
<dbReference type="InterPro" id="IPR045865">
    <property type="entry name" value="ACT-like_dom_sf"/>
</dbReference>
<dbReference type="SUPFAM" id="SSF55021">
    <property type="entry name" value="ACT-like"/>
    <property type="match status" value="1"/>
</dbReference>
<dbReference type="PIRSF" id="PIRSF036480">
    <property type="entry name" value="FormyFH4_hydr"/>
    <property type="match status" value="1"/>
</dbReference>
<accession>A0ABV3Z7Z3</accession>
<evidence type="ECO:0000313" key="7">
    <source>
        <dbReference type="Proteomes" id="UP001560573"/>
    </source>
</evidence>
<dbReference type="Gene3D" id="3.40.50.170">
    <property type="entry name" value="Formyl transferase, N-terminal domain"/>
    <property type="match status" value="1"/>
</dbReference>
<protein>
    <recommendedName>
        <fullName evidence="3 4">Formyltetrahydrofolate deformylase</fullName>
        <ecNumber evidence="3 4">3.5.1.10</ecNumber>
    </recommendedName>
    <alternativeName>
        <fullName evidence="3">Formyl-FH(4) hydrolase</fullName>
    </alternativeName>
</protein>
<gene>
    <name evidence="3 6" type="primary">purU</name>
    <name evidence="6" type="ORF">QTN47_00620</name>
</gene>
<comment type="caution">
    <text evidence="6">The sequence shown here is derived from an EMBL/GenBank/DDBJ whole genome shotgun (WGS) entry which is preliminary data.</text>
</comment>
<evidence type="ECO:0000259" key="5">
    <source>
        <dbReference type="PROSITE" id="PS51671"/>
    </source>
</evidence>
<evidence type="ECO:0000256" key="3">
    <source>
        <dbReference type="HAMAP-Rule" id="MF_01927"/>
    </source>
</evidence>
<dbReference type="HAMAP" id="MF_01927">
    <property type="entry name" value="PurU"/>
    <property type="match status" value="1"/>
</dbReference>
<dbReference type="GO" id="GO:0008864">
    <property type="term" value="F:formyltetrahydrofolate deformylase activity"/>
    <property type="evidence" value="ECO:0007669"/>
    <property type="project" value="UniProtKB-EC"/>
</dbReference>
<dbReference type="InterPro" id="IPR044074">
    <property type="entry name" value="PurU_ACT"/>
</dbReference>
<keyword evidence="2 3" id="KW-0378">Hydrolase</keyword>
<dbReference type="SUPFAM" id="SSF53328">
    <property type="entry name" value="Formyltransferase"/>
    <property type="match status" value="1"/>
</dbReference>
<evidence type="ECO:0000313" key="6">
    <source>
        <dbReference type="EMBL" id="MEX6685973.1"/>
    </source>
</evidence>
<dbReference type="PRINTS" id="PR01575">
    <property type="entry name" value="FFH4HYDRLASE"/>
</dbReference>
<evidence type="ECO:0000256" key="1">
    <source>
        <dbReference type="ARBA" id="ARBA00022563"/>
    </source>
</evidence>
<dbReference type="PANTHER" id="PTHR42706">
    <property type="entry name" value="FORMYLTETRAHYDROFOLATE DEFORMYLASE"/>
    <property type="match status" value="1"/>
</dbReference>
<comment type="pathway">
    <text evidence="3">Purine metabolism; IMP biosynthesis via de novo pathway; formate from 10-formyl-5,6,7,8-tetrahydrofolate: step 1/1.</text>
</comment>
<comment type="function">
    <text evidence="3">Catalyzes the hydrolysis of 10-formyltetrahydrofolate (formyl-FH4) to formate and tetrahydrofolate (FH4).</text>
</comment>
<evidence type="ECO:0000256" key="2">
    <source>
        <dbReference type="ARBA" id="ARBA00022801"/>
    </source>
</evidence>
<name>A0ABV3Z7Z3_9BACT</name>
<dbReference type="NCBIfam" id="TIGR00655">
    <property type="entry name" value="PurU"/>
    <property type="match status" value="1"/>
</dbReference>
<feature type="domain" description="ACT" evidence="5">
    <location>
        <begin position="6"/>
        <end position="84"/>
    </location>
</feature>
<organism evidence="6 7">
    <name type="scientific">Danxiaibacter flavus</name>
    <dbReference type="NCBI Taxonomy" id="3049108"/>
    <lineage>
        <taxon>Bacteria</taxon>
        <taxon>Pseudomonadati</taxon>
        <taxon>Bacteroidota</taxon>
        <taxon>Chitinophagia</taxon>
        <taxon>Chitinophagales</taxon>
        <taxon>Chitinophagaceae</taxon>
        <taxon>Danxiaibacter</taxon>
    </lineage>
</organism>
<sequence>MEKNHVVLIKCADQKGLIAAITGVLFRNNHNILLMKEFVEPETNTFFARFELSGELNTETLHTQLEDALPAGTRISINPKRKKDIVILVTKEHHCLSDLLIRYYFNELHANIKAVIGNHDILEAFTEKFGIPFHFLSHEHIERNDFETKLSSLIDQYAPDYVVLAKFMRILSPSFVAQYEERIINIHHSFLPAFIGANPYRKAYERGVKLIGATAHIVNNDLDEGPIITQKIIPVDHEYDVKGMIEAGHEIEKSVLADALKLVLEDRVFVVRNKTIIFN</sequence>
<keyword evidence="7" id="KW-1185">Reference proteome</keyword>
<dbReference type="RefSeq" id="WP_369327361.1">
    <property type="nucleotide sequence ID" value="NZ_JAULBC010000001.1"/>
</dbReference>
<dbReference type="EC" id="3.5.1.10" evidence="3 4"/>
<reference evidence="6 7" key="1">
    <citation type="submission" date="2023-07" db="EMBL/GenBank/DDBJ databases">
        <authorList>
            <person name="Lian W.-H."/>
        </authorList>
    </citation>
    <scope>NUCLEOTIDE SEQUENCE [LARGE SCALE GENOMIC DNA]</scope>
    <source>
        <strain evidence="6 7">SYSU DXS3180</strain>
    </source>
</reference>
<dbReference type="InterPro" id="IPR002912">
    <property type="entry name" value="ACT_dom"/>
</dbReference>
<comment type="similarity">
    <text evidence="3">Belongs to the PurU family.</text>
</comment>
<comment type="catalytic activity">
    <reaction evidence="3">
        <text>(6R)-10-formyltetrahydrofolate + H2O = (6S)-5,6,7,8-tetrahydrofolate + formate + H(+)</text>
        <dbReference type="Rhea" id="RHEA:19833"/>
        <dbReference type="ChEBI" id="CHEBI:15377"/>
        <dbReference type="ChEBI" id="CHEBI:15378"/>
        <dbReference type="ChEBI" id="CHEBI:15740"/>
        <dbReference type="ChEBI" id="CHEBI:57453"/>
        <dbReference type="ChEBI" id="CHEBI:195366"/>
        <dbReference type="EC" id="3.5.1.10"/>
    </reaction>
</comment>
<dbReference type="EMBL" id="JAULBC010000001">
    <property type="protein sequence ID" value="MEX6685973.1"/>
    <property type="molecule type" value="Genomic_DNA"/>
</dbReference>
<proteinExistence type="inferred from homology"/>
<dbReference type="InterPro" id="IPR036477">
    <property type="entry name" value="Formyl_transf_N_sf"/>
</dbReference>
<dbReference type="NCBIfam" id="NF004684">
    <property type="entry name" value="PRK06027.1"/>
    <property type="match status" value="1"/>
</dbReference>
<dbReference type="Gene3D" id="3.30.70.260">
    <property type="match status" value="1"/>
</dbReference>
<dbReference type="InterPro" id="IPR002376">
    <property type="entry name" value="Formyl_transf_N"/>
</dbReference>
<dbReference type="Pfam" id="PF00551">
    <property type="entry name" value="Formyl_trans_N"/>
    <property type="match status" value="1"/>
</dbReference>
<dbReference type="CDD" id="cd04875">
    <property type="entry name" value="ACT_F4HF-DF"/>
    <property type="match status" value="1"/>
</dbReference>
<keyword evidence="1 3" id="KW-0554">One-carbon metabolism</keyword>
<dbReference type="PROSITE" id="PS51671">
    <property type="entry name" value="ACT"/>
    <property type="match status" value="1"/>
</dbReference>
<dbReference type="InterPro" id="IPR004810">
    <property type="entry name" value="PurU"/>
</dbReference>
<feature type="active site" evidence="3">
    <location>
        <position position="223"/>
    </location>
</feature>